<feature type="compositionally biased region" description="Low complexity" evidence="2">
    <location>
        <begin position="642"/>
        <end position="664"/>
    </location>
</feature>
<feature type="compositionally biased region" description="Basic and acidic residues" evidence="2">
    <location>
        <begin position="615"/>
        <end position="628"/>
    </location>
</feature>
<dbReference type="EMBL" id="BAAARJ010000004">
    <property type="protein sequence ID" value="GAA2601866.1"/>
    <property type="molecule type" value="Genomic_DNA"/>
</dbReference>
<reference evidence="5" key="1">
    <citation type="journal article" date="2019" name="Int. J. Syst. Evol. Microbiol.">
        <title>The Global Catalogue of Microorganisms (GCM) 10K type strain sequencing project: providing services to taxonomists for standard genome sequencing and annotation.</title>
        <authorList>
            <consortium name="The Broad Institute Genomics Platform"/>
            <consortium name="The Broad Institute Genome Sequencing Center for Infectious Disease"/>
            <person name="Wu L."/>
            <person name="Ma J."/>
        </authorList>
    </citation>
    <scope>NUCLEOTIDE SEQUENCE [LARGE SCALE GENOMIC DNA]</scope>
    <source>
        <strain evidence="5">JCM 16373</strain>
    </source>
</reference>
<dbReference type="Gene3D" id="3.40.50.2000">
    <property type="entry name" value="Glycogen Phosphorylase B"/>
    <property type="match status" value="2"/>
</dbReference>
<dbReference type="SUPFAM" id="SSF53756">
    <property type="entry name" value="UDP-Glycosyltransferase/glycogen phosphorylase"/>
    <property type="match status" value="1"/>
</dbReference>
<gene>
    <name evidence="4" type="ORF">GCM10009863_14030</name>
</gene>
<feature type="domain" description="DUF3492" evidence="3">
    <location>
        <begin position="194"/>
        <end position="360"/>
    </location>
</feature>
<evidence type="ECO:0000313" key="4">
    <source>
        <dbReference type="EMBL" id="GAA2601866.1"/>
    </source>
</evidence>
<sequence length="732" mass="75726">MRIALLTEGGYPYARGESALWCDRLLRGLENHEFEVYALSRSARQEDAGWRELPGNVTRVRTAPLWGTGQARAGARGVVRESSYGRRERRRFREHFSALAEAICMAETDDMGVRAGTARPSAISAARAGDAASGVTDAESDSGATGSGSGVPAGVEGGRASAPSARTSPGRSAAEQADRFAAGLYGLAELGGERGGLASALRSEHAVRILESACRAPGALRAAQSAQVSDLLAVTERLERALRPLSLDWYDARDGGEPGLSAADLCHAVGGGPAALPGLLAKRFYGVPLLITEYGVRLREHYLASAAGAVAPAVAGAPVRALLASFQGRLVKEAYTQAELITPGNAHARRWQERCGARPERLRTVYPGMDATPFETVGEQATRLPPPDLPPSGGPGRAVAPTVVWVGRSDPAKDLIALLHAFARVRELVPGARLRLVDTGAAGPRPARAGRGEGGAGDGYSAHCRALAARLFPDEAPDDESEGTSPVSFEELGSPAVPTLADAYAAGDVVALSSVVEGFPVSLVEAMFCGRATVSTDVGAVCEVIGGTGLIVPPRNPRALGDACAALLRDPARAARLGAAARARALELFTVRQNVEAFRGIYLELMSRCPANRQDGADGGKRRTEPADGARLFARPAESHVPGRWASAARRAASAGGRRTAAPGRRPDRPVEGRSPDEDEPHVPSWARPQGAVAGRDERGGRTPGGAGGTGAGGGAGAPVAVGADAGEAKAP</sequence>
<proteinExistence type="predicted"/>
<keyword evidence="5" id="KW-1185">Reference proteome</keyword>
<feature type="compositionally biased region" description="Gly residues" evidence="2">
    <location>
        <begin position="145"/>
        <end position="157"/>
    </location>
</feature>
<dbReference type="RefSeq" id="WP_344563268.1">
    <property type="nucleotide sequence ID" value="NZ_BAAARJ010000004.1"/>
</dbReference>
<dbReference type="Proteomes" id="UP001501447">
    <property type="component" value="Unassembled WGS sequence"/>
</dbReference>
<feature type="domain" description="DUF3492" evidence="3">
    <location>
        <begin position="1"/>
        <end position="98"/>
    </location>
</feature>
<evidence type="ECO:0000313" key="5">
    <source>
        <dbReference type="Proteomes" id="UP001501447"/>
    </source>
</evidence>
<protein>
    <recommendedName>
        <fullName evidence="1">D-inositol 3-phosphate glycosyltransferase</fullName>
    </recommendedName>
</protein>
<comment type="caution">
    <text evidence="4">The sequence shown here is derived from an EMBL/GenBank/DDBJ whole genome shotgun (WGS) entry which is preliminary data.</text>
</comment>
<evidence type="ECO:0000256" key="2">
    <source>
        <dbReference type="SAM" id="MobiDB-lite"/>
    </source>
</evidence>
<dbReference type="Pfam" id="PF11997">
    <property type="entry name" value="DUF3492"/>
    <property type="match status" value="2"/>
</dbReference>
<organism evidence="4 5">
    <name type="scientific">Streptomyces axinellae</name>
    <dbReference type="NCBI Taxonomy" id="552788"/>
    <lineage>
        <taxon>Bacteria</taxon>
        <taxon>Bacillati</taxon>
        <taxon>Actinomycetota</taxon>
        <taxon>Actinomycetes</taxon>
        <taxon>Kitasatosporales</taxon>
        <taxon>Streptomycetaceae</taxon>
        <taxon>Streptomyces</taxon>
    </lineage>
</organism>
<accession>A0ABP6C7Z0</accession>
<dbReference type="PANTHER" id="PTHR12526:SF636">
    <property type="entry name" value="BLL3647 PROTEIN"/>
    <property type="match status" value="1"/>
</dbReference>
<feature type="region of interest" description="Disordered" evidence="2">
    <location>
        <begin position="127"/>
        <end position="173"/>
    </location>
</feature>
<feature type="compositionally biased region" description="Gly residues" evidence="2">
    <location>
        <begin position="702"/>
        <end position="717"/>
    </location>
</feature>
<dbReference type="PANTHER" id="PTHR12526">
    <property type="entry name" value="GLYCOSYLTRANSFERASE"/>
    <property type="match status" value="1"/>
</dbReference>
<name>A0ABP6C7Z0_9ACTN</name>
<dbReference type="Pfam" id="PF13692">
    <property type="entry name" value="Glyco_trans_1_4"/>
    <property type="match status" value="1"/>
</dbReference>
<dbReference type="InterPro" id="IPR022622">
    <property type="entry name" value="DUF3492"/>
</dbReference>
<feature type="region of interest" description="Disordered" evidence="2">
    <location>
        <begin position="612"/>
        <end position="732"/>
    </location>
</feature>
<evidence type="ECO:0000256" key="1">
    <source>
        <dbReference type="ARBA" id="ARBA00021292"/>
    </source>
</evidence>
<feature type="compositionally biased region" description="Basic and acidic residues" evidence="2">
    <location>
        <begin position="665"/>
        <end position="676"/>
    </location>
</feature>
<evidence type="ECO:0000259" key="3">
    <source>
        <dbReference type="Pfam" id="PF11997"/>
    </source>
</evidence>